<feature type="region of interest" description="Disordered" evidence="1">
    <location>
        <begin position="46"/>
        <end position="72"/>
    </location>
</feature>
<evidence type="ECO:0000256" key="1">
    <source>
        <dbReference type="SAM" id="MobiDB-lite"/>
    </source>
</evidence>
<geneLocation type="plasmid" evidence="2 3">
    <name>pRt1078</name>
</geneLocation>
<protein>
    <submittedName>
        <fullName evidence="2">Uncharacterized protein</fullName>
    </submittedName>
</protein>
<keyword evidence="3" id="KW-1185">Reference proteome</keyword>
<gene>
    <name evidence="2" type="ORF">PR017_19880</name>
</gene>
<reference evidence="2 3" key="1">
    <citation type="journal article" date="2018" name="Sci. Rep.">
        <title>Rhizobium tumorigenes sp. nov., a novel plant tumorigenic bacterium isolated from cane gall tumors on thornless blackberry.</title>
        <authorList>
            <person name="Kuzmanovi N."/>
            <person name="Smalla K."/>
            <person name="Gronow S."/>
            <person name="PuBawska J."/>
        </authorList>
    </citation>
    <scope>NUCLEOTIDE SEQUENCE [LARGE SCALE GENOMIC DNA]</scope>
    <source>
        <strain evidence="2 3">1078</strain>
    </source>
</reference>
<proteinExistence type="predicted"/>
<dbReference type="RefSeq" id="WP_133255576.1">
    <property type="nucleotide sequence ID" value="NZ_CP117256.1"/>
</dbReference>
<keyword evidence="2" id="KW-0614">Plasmid</keyword>
<evidence type="ECO:0000313" key="2">
    <source>
        <dbReference type="EMBL" id="WFR97482.1"/>
    </source>
</evidence>
<dbReference type="EMBL" id="CP117256">
    <property type="protein sequence ID" value="WFR97482.1"/>
    <property type="molecule type" value="Genomic_DNA"/>
</dbReference>
<reference evidence="3" key="2">
    <citation type="journal article" date="2023" name="MicrobiologyOpen">
        <title>Genomics of the tumorigenes clade of the family Rhizobiaceae and description of Rhizobium rhododendri sp. nov.</title>
        <authorList>
            <person name="Kuzmanovic N."/>
            <person name="diCenzo G.C."/>
            <person name="Bunk B."/>
            <person name="Sproeer C."/>
            <person name="Fruehling A."/>
            <person name="Neumann-Schaal M."/>
            <person name="Overmann J."/>
            <person name="Smalla K."/>
        </authorList>
    </citation>
    <scope>NUCLEOTIDE SEQUENCE [LARGE SCALE GENOMIC DNA]</scope>
    <source>
        <strain evidence="3">1078</strain>
        <plasmid evidence="3">pRt1078</plasmid>
    </source>
</reference>
<organism evidence="2 3">
    <name type="scientific">Rhizobium tumorigenes</name>
    <dbReference type="NCBI Taxonomy" id="2041385"/>
    <lineage>
        <taxon>Bacteria</taxon>
        <taxon>Pseudomonadati</taxon>
        <taxon>Pseudomonadota</taxon>
        <taxon>Alphaproteobacteria</taxon>
        <taxon>Hyphomicrobiales</taxon>
        <taxon>Rhizobiaceae</taxon>
        <taxon>Rhizobium/Agrobacterium group</taxon>
        <taxon>Rhizobium</taxon>
    </lineage>
</organism>
<evidence type="ECO:0000313" key="3">
    <source>
        <dbReference type="Proteomes" id="UP000249499"/>
    </source>
</evidence>
<dbReference type="KEGG" id="rtu:PR017_19880"/>
<name>A0AAF1KS50_9HYPH</name>
<sequence>MANNENILKEVRPRLVSIVEELVAKGAEKRAVIYMIEKESTQLREVIDSMSGTDDGAGSEEPSNDWPAAGPS</sequence>
<accession>A0AAF1KS50</accession>
<dbReference type="Proteomes" id="UP000249499">
    <property type="component" value="Plasmid pRt1078"/>
</dbReference>
<dbReference type="AlphaFoldDB" id="A0AAF1KS50"/>